<keyword evidence="1" id="KW-0812">Transmembrane</keyword>
<dbReference type="PANTHER" id="PTHR12250:SF0">
    <property type="entry name" value="GPI ETHANOLAMINE PHOSPHATE TRANSFERASE 1"/>
    <property type="match status" value="1"/>
</dbReference>
<dbReference type="GO" id="GO:0006506">
    <property type="term" value="P:GPI anchor biosynthetic process"/>
    <property type="evidence" value="ECO:0007669"/>
    <property type="project" value="UniProtKB-UniPathway"/>
</dbReference>
<name>A0A8C9G1D1_PAVCR</name>
<dbReference type="UniPathway" id="UPA00196"/>
<comment type="caution">
    <text evidence="1">Lacks conserved residue(s) required for the propagation of feature annotation.</text>
</comment>
<reference evidence="2" key="1">
    <citation type="submission" date="2025-08" db="UniProtKB">
        <authorList>
            <consortium name="Ensembl"/>
        </authorList>
    </citation>
    <scope>IDENTIFICATION</scope>
</reference>
<accession>A0A8C9G1D1</accession>
<dbReference type="AlphaFoldDB" id="A0A8C9G1D1"/>
<evidence type="ECO:0000313" key="3">
    <source>
        <dbReference type="Proteomes" id="UP000694428"/>
    </source>
</evidence>
<comment type="pathway">
    <text evidence="1">Glycolipid biosynthesis; glycosylphosphatidylinositol-anchor biosynthesis.</text>
</comment>
<keyword evidence="1" id="KW-0337">GPI-anchor biosynthesis</keyword>
<keyword evidence="1" id="KW-0472">Membrane</keyword>
<dbReference type="Ensembl" id="ENSPSTT00000024826.1">
    <property type="protein sequence ID" value="ENSPSTP00000023598.1"/>
    <property type="gene ID" value="ENSPSTG00000017252.1"/>
</dbReference>
<organism evidence="2 3">
    <name type="scientific">Pavo cristatus</name>
    <name type="common">Indian peafowl</name>
    <name type="synonym">Blue peafowl</name>
    <dbReference type="NCBI Taxonomy" id="9049"/>
    <lineage>
        <taxon>Eukaryota</taxon>
        <taxon>Metazoa</taxon>
        <taxon>Chordata</taxon>
        <taxon>Craniata</taxon>
        <taxon>Vertebrata</taxon>
        <taxon>Euteleostomi</taxon>
        <taxon>Archelosauria</taxon>
        <taxon>Archosauria</taxon>
        <taxon>Dinosauria</taxon>
        <taxon>Saurischia</taxon>
        <taxon>Theropoda</taxon>
        <taxon>Coelurosauria</taxon>
        <taxon>Aves</taxon>
        <taxon>Neognathae</taxon>
        <taxon>Galloanserae</taxon>
        <taxon>Galliformes</taxon>
        <taxon>Phasianidae</taxon>
        <taxon>Phasianinae</taxon>
        <taxon>Pavo</taxon>
    </lineage>
</organism>
<dbReference type="EC" id="2.-.-.-" evidence="1"/>
<evidence type="ECO:0000313" key="2">
    <source>
        <dbReference type="Ensembl" id="ENSPSTP00000023598.1"/>
    </source>
</evidence>
<keyword evidence="3" id="KW-1185">Reference proteome</keyword>
<sequence>MTLKIALGLFRRFFFFFFFIFSLNINLQALTALYLVFSAVLENNGSWGISHTRVPTESRPGHVALIAGFYEDVSAVAKGMPKTFLSFVFYSICIVFAGATGDHVYTFCYTAESEDFGAQDAAKLDTWVFDHVKVSKESFYTLPFLSKNGHNHSNSRTDLRSHGAGHPSETLTPLIAWGAGVNYPQEVTSQLFEDNLLKGTQCLLQNDSSLLISPFTCALPSLKAVHAIVLERFVMAELHPVGSAQHYPFGYWLDPSRQREHRAPQHRPCRVALKCHFKAAFKCGGGFHLQTYLFQMKFSLICFT</sequence>
<dbReference type="PANTHER" id="PTHR12250">
    <property type="entry name" value="PHOSPHATIDYLINOSITOL GLYCAN, CLASS N"/>
    <property type="match status" value="1"/>
</dbReference>
<keyword evidence="1" id="KW-0808">Transferase</keyword>
<protein>
    <recommendedName>
        <fullName evidence="1">GPI ethanolamine phosphate transferase 1</fullName>
        <ecNumber evidence="1">2.-.-.-</ecNumber>
    </recommendedName>
</protein>
<keyword evidence="1" id="KW-0256">Endoplasmic reticulum</keyword>
<proteinExistence type="inferred from homology"/>
<comment type="similarity">
    <text evidence="1">Belongs to the PIGG/PIGN/PIGO family. PIGN subfamily.</text>
</comment>
<comment type="function">
    <text evidence="1">Ethanolamine phosphate transferase involved in glycosylphosphatidylinositol-anchor biosynthesis. Transfers ethanolamine phosphate to the first alpha-1,4-linked mannose of the glycosylphosphatidylinositol precursor of GPI-anchor.</text>
</comment>
<comment type="subcellular location">
    <subcellularLocation>
        <location evidence="1">Endoplasmic reticulum membrane</location>
        <topology evidence="1">Multi-pass membrane protein</topology>
    </subcellularLocation>
</comment>
<feature type="transmembrane region" description="Helical" evidence="1">
    <location>
        <begin position="12"/>
        <end position="37"/>
    </location>
</feature>
<dbReference type="Proteomes" id="UP000694428">
    <property type="component" value="Unplaced"/>
</dbReference>
<evidence type="ECO:0000256" key="1">
    <source>
        <dbReference type="RuleBase" id="RU367138"/>
    </source>
</evidence>
<reference evidence="2" key="2">
    <citation type="submission" date="2025-09" db="UniProtKB">
        <authorList>
            <consortium name="Ensembl"/>
        </authorList>
    </citation>
    <scope>IDENTIFICATION</scope>
</reference>
<keyword evidence="1" id="KW-1133">Transmembrane helix</keyword>
<dbReference type="GO" id="GO:0051377">
    <property type="term" value="F:mannose-ethanolamine phosphotransferase activity"/>
    <property type="evidence" value="ECO:0007669"/>
    <property type="project" value="UniProtKB-UniRule"/>
</dbReference>
<dbReference type="GO" id="GO:0005789">
    <property type="term" value="C:endoplasmic reticulum membrane"/>
    <property type="evidence" value="ECO:0007669"/>
    <property type="project" value="UniProtKB-SubCell"/>
</dbReference>
<dbReference type="InterPro" id="IPR007070">
    <property type="entry name" value="GPI_EtnP_transferase_1"/>
</dbReference>